<comment type="caution">
    <text evidence="6">Lacks conserved residue(s) required for the propagation of feature annotation.</text>
</comment>
<feature type="domain" description="DarT" evidence="7">
    <location>
        <begin position="6"/>
        <end position="199"/>
    </location>
</feature>
<reference evidence="8" key="1">
    <citation type="submission" date="2024-06" db="EMBL/GenBank/DDBJ databases">
        <authorList>
            <person name="Sun Y."/>
        </authorList>
    </citation>
    <scope>NUCLEOTIDE SEQUENCE</scope>
    <source>
        <strain evidence="8">IGA1.0</strain>
    </source>
</reference>
<dbReference type="Pfam" id="PF14487">
    <property type="entry name" value="DarT"/>
    <property type="match status" value="1"/>
</dbReference>
<keyword evidence="2 6" id="KW-0328">Glycosyltransferase</keyword>
<evidence type="ECO:0000256" key="6">
    <source>
        <dbReference type="PROSITE-ProRule" id="PRU01362"/>
    </source>
</evidence>
<evidence type="ECO:0000256" key="1">
    <source>
        <dbReference type="ARBA" id="ARBA00022649"/>
    </source>
</evidence>
<evidence type="ECO:0000256" key="3">
    <source>
        <dbReference type="ARBA" id="ARBA00022679"/>
    </source>
</evidence>
<feature type="active site" evidence="6">
    <location>
        <position position="151"/>
    </location>
</feature>
<feature type="binding site" evidence="6">
    <location>
        <position position="48"/>
    </location>
    <ligand>
        <name>NAD(+)</name>
        <dbReference type="ChEBI" id="CHEBI:57540"/>
    </ligand>
</feature>
<dbReference type="EMBL" id="CP157948">
    <property type="protein sequence ID" value="XBS89917.1"/>
    <property type="molecule type" value="Genomic_DNA"/>
</dbReference>
<keyword evidence="3 6" id="KW-0808">Transferase</keyword>
<evidence type="ECO:0000256" key="4">
    <source>
        <dbReference type="ARBA" id="ARBA00022695"/>
    </source>
</evidence>
<dbReference type="GO" id="GO:0016779">
    <property type="term" value="F:nucleotidyltransferase activity"/>
    <property type="evidence" value="ECO:0007669"/>
    <property type="project" value="UniProtKB-UniRule"/>
</dbReference>
<evidence type="ECO:0000256" key="2">
    <source>
        <dbReference type="ARBA" id="ARBA00022676"/>
    </source>
</evidence>
<accession>A0AAU7QJP1</accession>
<comment type="catalytic activity">
    <reaction evidence="6">
        <text>a thymidine in DNA + NAD(+) = an N-(ADP-alpha-D-ribosyl)-thymidine in DNA + nicotinamide + H(+)</text>
        <dbReference type="Rhea" id="RHEA:71651"/>
        <dbReference type="Rhea" id="RHEA-COMP:13556"/>
        <dbReference type="Rhea" id="RHEA-COMP:18051"/>
        <dbReference type="ChEBI" id="CHEBI:15378"/>
        <dbReference type="ChEBI" id="CHEBI:17154"/>
        <dbReference type="ChEBI" id="CHEBI:57540"/>
        <dbReference type="ChEBI" id="CHEBI:137386"/>
        <dbReference type="ChEBI" id="CHEBI:191199"/>
    </reaction>
</comment>
<dbReference type="GO" id="GO:0016757">
    <property type="term" value="F:glycosyltransferase activity"/>
    <property type="evidence" value="ECO:0007669"/>
    <property type="project" value="UniProtKB-UniRule"/>
</dbReference>
<organism evidence="8">
    <name type="scientific">Rhodanobacter sp. IGA1.0</name>
    <dbReference type="NCBI Taxonomy" id="3158582"/>
    <lineage>
        <taxon>Bacteria</taxon>
        <taxon>Pseudomonadati</taxon>
        <taxon>Pseudomonadota</taxon>
        <taxon>Gammaproteobacteria</taxon>
        <taxon>Lysobacterales</taxon>
        <taxon>Rhodanobacteraceae</taxon>
        <taxon>Rhodanobacter</taxon>
    </lineage>
</organism>
<dbReference type="PROSITE" id="PS52018">
    <property type="entry name" value="DART"/>
    <property type="match status" value="1"/>
</dbReference>
<name>A0AAU7QJP1_9GAMM</name>
<protein>
    <submittedName>
        <fullName evidence="8">DUF4433 domain-containing protein</fullName>
    </submittedName>
</protein>
<sequence length="200" mass="22444">MDPRVTELHSIMPMVNIGSVMAHGILSYERAAAQAHASVAMQPVQDLRDQKVVPGGLKLHQYANLYFHARNPMLFKRLGDAANLCVLRVSTEVLTLEGTVISDQNAASSWVRFLHPSQWSELAFDDIYAMDWRHPDDPVAYWRHKARKCAEVLVPHRVESRFLRGTYVIDVQAQQRLLGLGCGLPVSVDPVLFFRQAGGV</sequence>
<keyword evidence="4 6" id="KW-0548">Nucleotidyltransferase</keyword>
<feature type="binding site" evidence="6">
    <location>
        <begin position="10"/>
        <end position="12"/>
    </location>
    <ligand>
        <name>NAD(+)</name>
        <dbReference type="ChEBI" id="CHEBI:57540"/>
    </ligand>
</feature>
<keyword evidence="1 6" id="KW-1277">Toxin-antitoxin system</keyword>
<dbReference type="RefSeq" id="WP_350016210.1">
    <property type="nucleotide sequence ID" value="NZ_CP157948.1"/>
</dbReference>
<evidence type="ECO:0000256" key="5">
    <source>
        <dbReference type="ARBA" id="ARBA00023125"/>
    </source>
</evidence>
<dbReference type="GO" id="GO:0003677">
    <property type="term" value="F:DNA binding"/>
    <property type="evidence" value="ECO:0007669"/>
    <property type="project" value="UniProtKB-UniRule"/>
</dbReference>
<gene>
    <name evidence="8" type="ORF">ABNK63_16225</name>
</gene>
<dbReference type="InterPro" id="IPR029494">
    <property type="entry name" value="DarT"/>
</dbReference>
<dbReference type="AlphaFoldDB" id="A0AAU7QJP1"/>
<keyword evidence="5 6" id="KW-0238">DNA-binding</keyword>
<comment type="similarity">
    <text evidence="6">Belongs to the DarT ADP-ribosyltransferase family.</text>
</comment>
<proteinExistence type="inferred from homology"/>
<evidence type="ECO:0000313" key="8">
    <source>
        <dbReference type="EMBL" id="XBS89917.1"/>
    </source>
</evidence>
<feature type="active site" description="Proton acceptor" evidence="6">
    <location>
        <position position="48"/>
    </location>
</feature>
<evidence type="ECO:0000259" key="7">
    <source>
        <dbReference type="PROSITE" id="PS52018"/>
    </source>
</evidence>